<dbReference type="PIRSF" id="PIRSF002741">
    <property type="entry name" value="MppA"/>
    <property type="match status" value="1"/>
</dbReference>
<feature type="signal peptide" evidence="3">
    <location>
        <begin position="1"/>
        <end position="18"/>
    </location>
</feature>
<dbReference type="EMBL" id="JBHRZF010000176">
    <property type="protein sequence ID" value="MFC3862186.1"/>
    <property type="molecule type" value="Genomic_DNA"/>
</dbReference>
<feature type="domain" description="Solute-binding protein family 5" evidence="4">
    <location>
        <begin position="68"/>
        <end position="484"/>
    </location>
</feature>
<keyword evidence="6" id="KW-1185">Reference proteome</keyword>
<dbReference type="SUPFAM" id="SSF53850">
    <property type="entry name" value="Periplasmic binding protein-like II"/>
    <property type="match status" value="1"/>
</dbReference>
<dbReference type="PANTHER" id="PTHR30290">
    <property type="entry name" value="PERIPLASMIC BINDING COMPONENT OF ABC TRANSPORTER"/>
    <property type="match status" value="1"/>
</dbReference>
<gene>
    <name evidence="5" type="ORF">ACFOPQ_15575</name>
</gene>
<evidence type="ECO:0000259" key="4">
    <source>
        <dbReference type="Pfam" id="PF00496"/>
    </source>
</evidence>
<dbReference type="InterPro" id="IPR000914">
    <property type="entry name" value="SBP_5_dom"/>
</dbReference>
<dbReference type="Gene3D" id="3.40.190.10">
    <property type="entry name" value="Periplasmic binding protein-like II"/>
    <property type="match status" value="1"/>
</dbReference>
<organism evidence="5 6">
    <name type="scientific">Deinococcus antarcticus</name>
    <dbReference type="NCBI Taxonomy" id="1298767"/>
    <lineage>
        <taxon>Bacteria</taxon>
        <taxon>Thermotogati</taxon>
        <taxon>Deinococcota</taxon>
        <taxon>Deinococci</taxon>
        <taxon>Deinococcales</taxon>
        <taxon>Deinococcaceae</taxon>
        <taxon>Deinococcus</taxon>
    </lineage>
</organism>
<dbReference type="RefSeq" id="WP_380079814.1">
    <property type="nucleotide sequence ID" value="NZ_JBHRZF010000176.1"/>
</dbReference>
<evidence type="ECO:0000256" key="2">
    <source>
        <dbReference type="ARBA" id="ARBA00022729"/>
    </source>
</evidence>
<keyword evidence="2 3" id="KW-0732">Signal</keyword>
<name>A0ABV8AAB9_9DEIO</name>
<feature type="chain" id="PRO_5045297886" evidence="3">
    <location>
        <begin position="19"/>
        <end position="566"/>
    </location>
</feature>
<dbReference type="InterPro" id="IPR023765">
    <property type="entry name" value="SBP_5_CS"/>
</dbReference>
<evidence type="ECO:0000313" key="5">
    <source>
        <dbReference type="EMBL" id="MFC3862186.1"/>
    </source>
</evidence>
<proteinExistence type="inferred from homology"/>
<dbReference type="Proteomes" id="UP001595748">
    <property type="component" value="Unassembled WGS sequence"/>
</dbReference>
<comment type="caution">
    <text evidence="5">The sequence shown here is derived from an EMBL/GenBank/DDBJ whole genome shotgun (WGS) entry which is preliminary data.</text>
</comment>
<evidence type="ECO:0000256" key="3">
    <source>
        <dbReference type="SAM" id="SignalP"/>
    </source>
</evidence>
<evidence type="ECO:0000313" key="6">
    <source>
        <dbReference type="Proteomes" id="UP001595748"/>
    </source>
</evidence>
<dbReference type="PROSITE" id="PS01040">
    <property type="entry name" value="SBP_BACTERIAL_5"/>
    <property type="match status" value="1"/>
</dbReference>
<comment type="similarity">
    <text evidence="1">Belongs to the bacterial solute-binding protein 5 family.</text>
</comment>
<dbReference type="InterPro" id="IPR039424">
    <property type="entry name" value="SBP_5"/>
</dbReference>
<dbReference type="CDD" id="cd08512">
    <property type="entry name" value="PBP2_NikA_DppA_OppA_like_7"/>
    <property type="match status" value="1"/>
</dbReference>
<dbReference type="Pfam" id="PF00496">
    <property type="entry name" value="SBP_bac_5"/>
    <property type="match status" value="1"/>
</dbReference>
<sequence>MKGLKVLSLFLFTSAALAATPRDTLVIQRGLDVPTLDPSMAYDGASIELTDQMYETLYTYKGTSIKETEPLLATKYTISNGNKTYTFDLRKNVKFHSGAPFTCADAEYSMRRVIVTNTGDSGSFILAESLLGTQDNANDDKSVTWAKIENSVKCNAQGQLVFNLPKVDPAFIAKIAFSGNAIVEKAYSAKIGEWDGTEKTWKEWVNKLTPGSNLSKAPNGTGPYRLVRQDANTYMFTAFDGYWGQKPAIKNVIRQKVPELAARQQALLKGDTDFADGGGRNVDEAQIKGKPGIAWLDNLPNVGSYGINMNQNIKNPAIYGSGKLDGKGVPANFFSDVNVRRAFSYAFNYDQFARDVFKGKAVRRTMFLPDTFLGYDPKLPVYPYDPKKAEDAFKRAWGGQVWKNGFTINASFRASNPIQQTMFEILKKNIEALNPKFRINLVAKEWSQLLADSRAGKEGLTMSTWGPDFADPDNFLYTFFHSEGYIAPRLNWKDPTTDRLLVQARSTVNVAERTRLYSQIGRRLYDQAVFVILPMPVEYVAYRDNIQGYYYNPMASSVPWKVLSKK</sequence>
<reference evidence="6" key="1">
    <citation type="journal article" date="2019" name="Int. J. Syst. Evol. Microbiol.">
        <title>The Global Catalogue of Microorganisms (GCM) 10K type strain sequencing project: providing services to taxonomists for standard genome sequencing and annotation.</title>
        <authorList>
            <consortium name="The Broad Institute Genomics Platform"/>
            <consortium name="The Broad Institute Genome Sequencing Center for Infectious Disease"/>
            <person name="Wu L."/>
            <person name="Ma J."/>
        </authorList>
    </citation>
    <scope>NUCLEOTIDE SEQUENCE [LARGE SCALE GENOMIC DNA]</scope>
    <source>
        <strain evidence="6">CCTCC AB 2013263</strain>
    </source>
</reference>
<dbReference type="Gene3D" id="3.90.76.10">
    <property type="entry name" value="Dipeptide-binding Protein, Domain 1"/>
    <property type="match status" value="1"/>
</dbReference>
<dbReference type="InterPro" id="IPR030678">
    <property type="entry name" value="Peptide/Ni-bd"/>
</dbReference>
<evidence type="ECO:0000256" key="1">
    <source>
        <dbReference type="ARBA" id="ARBA00005695"/>
    </source>
</evidence>
<dbReference type="Gene3D" id="3.10.105.10">
    <property type="entry name" value="Dipeptide-binding Protein, Domain 3"/>
    <property type="match status" value="1"/>
</dbReference>
<protein>
    <submittedName>
        <fullName evidence="5">ABC transporter substrate-binding protein</fullName>
    </submittedName>
</protein>
<accession>A0ABV8AAB9</accession>
<dbReference type="PANTHER" id="PTHR30290:SF34">
    <property type="entry name" value="ABC TRANSPORTER, PERIPLASMIC OLIGO-PEPTIDE BINDING PROTEIN, PUTATIVE-RELATED"/>
    <property type="match status" value="1"/>
</dbReference>